<dbReference type="EMBL" id="NIZT01000070">
    <property type="protein sequence ID" value="RBQ22305.1"/>
    <property type="molecule type" value="Genomic_DNA"/>
</dbReference>
<gene>
    <name evidence="1" type="ORF">ALNOE001_20350</name>
</gene>
<evidence type="ECO:0000313" key="2">
    <source>
        <dbReference type="Proteomes" id="UP000253099"/>
    </source>
</evidence>
<comment type="caution">
    <text evidence="1">The sequence shown here is derived from an EMBL/GenBank/DDBJ whole genome shotgun (WGS) entry which is preliminary data.</text>
</comment>
<reference evidence="1 2" key="1">
    <citation type="submission" date="2018-06" db="EMBL/GenBank/DDBJ databases">
        <title>Genomic insight into two independent archaeal endosymbiosis events.</title>
        <authorList>
            <person name="Lind A.E."/>
            <person name="Lewis W.H."/>
            <person name="Spang A."/>
            <person name="Guy L."/>
            <person name="Embley M.T."/>
            <person name="Ettema T.J.G."/>
        </authorList>
    </citation>
    <scope>NUCLEOTIDE SEQUENCE [LARGE SCALE GENOMIC DNA]</scope>
    <source>
        <strain evidence="1">NOE</strain>
    </source>
</reference>
<accession>A0A366M800</accession>
<sequence length="37" mass="3911">MPTIINASGVNGKAGQSVKLTAKLVDKNNNPLYLVKL</sequence>
<keyword evidence="2" id="KW-1185">Reference proteome</keyword>
<proteinExistence type="predicted"/>
<organism evidence="1 2">
    <name type="scientific">Candidatus Methanobinarius endosymbioticus</name>
    <dbReference type="NCBI Taxonomy" id="2006182"/>
    <lineage>
        <taxon>Archaea</taxon>
        <taxon>Methanobacteriati</taxon>
        <taxon>Methanobacteriota</taxon>
        <taxon>Methanomada group</taxon>
        <taxon>Methanobacteria</taxon>
        <taxon>Methanobacteriales</taxon>
        <taxon>Methanobacteriaceae</taxon>
        <taxon>Candidatus Methanobinarius</taxon>
    </lineage>
</organism>
<name>A0A366M800_9EURY</name>
<evidence type="ECO:0000313" key="1">
    <source>
        <dbReference type="EMBL" id="RBQ22305.1"/>
    </source>
</evidence>
<dbReference type="Proteomes" id="UP000253099">
    <property type="component" value="Unassembled WGS sequence"/>
</dbReference>
<dbReference type="AlphaFoldDB" id="A0A366M800"/>
<protein>
    <submittedName>
        <fullName evidence="1">Uncharacterized protein</fullName>
    </submittedName>
</protein>